<dbReference type="SUPFAM" id="SSF52172">
    <property type="entry name" value="CheY-like"/>
    <property type="match status" value="1"/>
</dbReference>
<evidence type="ECO:0000313" key="10">
    <source>
        <dbReference type="Proteomes" id="UP000220629"/>
    </source>
</evidence>
<dbReference type="InterPro" id="IPR011006">
    <property type="entry name" value="CheY-like_superfamily"/>
</dbReference>
<dbReference type="GO" id="GO:0005524">
    <property type="term" value="F:ATP binding"/>
    <property type="evidence" value="ECO:0007669"/>
    <property type="project" value="UniProtKB-KW"/>
</dbReference>
<keyword evidence="2" id="KW-0067">ATP-binding</keyword>
<proteinExistence type="predicted"/>
<dbReference type="InterPro" id="IPR058031">
    <property type="entry name" value="AAA_lid_NorR"/>
</dbReference>
<dbReference type="Pfam" id="PF00158">
    <property type="entry name" value="Sigma54_activat"/>
    <property type="match status" value="1"/>
</dbReference>
<evidence type="ECO:0000259" key="7">
    <source>
        <dbReference type="PROSITE" id="PS50045"/>
    </source>
</evidence>
<dbReference type="RefSeq" id="WP_098151287.1">
    <property type="nucleotide sequence ID" value="NZ_CADEQH010000016.1"/>
</dbReference>
<name>A0A2A7SB39_BURGA</name>
<keyword evidence="1" id="KW-0547">Nucleotide-binding</keyword>
<dbReference type="SUPFAM" id="SSF46689">
    <property type="entry name" value="Homeodomain-like"/>
    <property type="match status" value="1"/>
</dbReference>
<dbReference type="SMART" id="SM00448">
    <property type="entry name" value="REC"/>
    <property type="match status" value="1"/>
</dbReference>
<evidence type="ECO:0000256" key="6">
    <source>
        <dbReference type="PROSITE-ProRule" id="PRU00169"/>
    </source>
</evidence>
<keyword evidence="6" id="KW-0597">Phosphoprotein</keyword>
<dbReference type="FunFam" id="3.40.50.300:FF:000006">
    <property type="entry name" value="DNA-binding transcriptional regulator NtrC"/>
    <property type="match status" value="1"/>
</dbReference>
<dbReference type="Pfam" id="PF25601">
    <property type="entry name" value="AAA_lid_14"/>
    <property type="match status" value="1"/>
</dbReference>
<evidence type="ECO:0000313" key="9">
    <source>
        <dbReference type="EMBL" id="PEH40791.1"/>
    </source>
</evidence>
<feature type="domain" description="Response regulatory" evidence="8">
    <location>
        <begin position="3"/>
        <end position="116"/>
    </location>
</feature>
<dbReference type="PANTHER" id="PTHR32071:SF117">
    <property type="entry name" value="PTS-DEPENDENT DIHYDROXYACETONE KINASE OPERON REGULATORY PROTEIN-RELATED"/>
    <property type="match status" value="1"/>
</dbReference>
<dbReference type="AlphaFoldDB" id="A0A2A7SB39"/>
<keyword evidence="4" id="KW-0238">DNA-binding</keyword>
<reference evidence="10" key="1">
    <citation type="submission" date="2017-09" db="EMBL/GenBank/DDBJ databases">
        <title>FDA dAtabase for Regulatory Grade micrObial Sequences (FDA-ARGOS): Supporting development and validation of Infectious Disease Dx tests.</title>
        <authorList>
            <person name="Minogue T."/>
            <person name="Wolcott M."/>
            <person name="Wasieloski L."/>
            <person name="Aguilar W."/>
            <person name="Moore D."/>
            <person name="Tallon L."/>
            <person name="Sadzewicz L."/>
            <person name="Ott S."/>
            <person name="Zhao X."/>
            <person name="Nagaraj S."/>
            <person name="Vavikolanu K."/>
            <person name="Aluvathingal J."/>
            <person name="Nadendla S."/>
            <person name="Sichtig H."/>
        </authorList>
    </citation>
    <scope>NUCLEOTIDE SEQUENCE [LARGE SCALE GENOMIC DNA]</scope>
    <source>
        <strain evidence="10">FDAARGOS_390</strain>
    </source>
</reference>
<keyword evidence="3" id="KW-0805">Transcription regulation</keyword>
<dbReference type="PROSITE" id="PS50110">
    <property type="entry name" value="RESPONSE_REGULATORY"/>
    <property type="match status" value="1"/>
</dbReference>
<feature type="modified residue" description="4-aspartylphosphate" evidence="6">
    <location>
        <position position="52"/>
    </location>
</feature>
<sequence>MSYVLVVEDDADSRDMLAALAQSQQLRCETTATLADARRLIAGDPPDLILCDLVLPDGNGMDLFKDLPKSTHCEMVLMTGHASLETAIDALRRGASDYLVKPVNMQRLTRILSRLPRVSALRAEIDSLRQELQQLGRFGRMLGTSPPMQTLYDAINRVARTSASVLLKGESGTGKELAAGTIHDLSLRRTGPFLAINCGAIAANLVESEMFGHDRGSFTGADRQHKGFFERAHGGTLFLDEITEMPMESQVKLLRVLETGRVTRLGGLKEFDVDVRIVAATNLDPEAAIANGRLRADLYHRVNVFPITLPPLRERGDDIAMLARAFLEQLNEQAGNEMRFAPAALAALANFKWPGNVRELRNFVQRARIFSDGELIETLPPPITVEVAGNEAEFGDSVSVELGAPLDELDRQMILGTLAKCGGVKTHAAEVLDISLKTLYNRLALFEDGVASDDQMA</sequence>
<dbReference type="CDD" id="cd00156">
    <property type="entry name" value="REC"/>
    <property type="match status" value="1"/>
</dbReference>
<dbReference type="GO" id="GO:0006355">
    <property type="term" value="P:regulation of DNA-templated transcription"/>
    <property type="evidence" value="ECO:0007669"/>
    <property type="project" value="InterPro"/>
</dbReference>
<evidence type="ECO:0000256" key="4">
    <source>
        <dbReference type="ARBA" id="ARBA00023125"/>
    </source>
</evidence>
<dbReference type="PANTHER" id="PTHR32071">
    <property type="entry name" value="TRANSCRIPTIONAL REGULATORY PROTEIN"/>
    <property type="match status" value="1"/>
</dbReference>
<dbReference type="Gene3D" id="3.40.50.300">
    <property type="entry name" value="P-loop containing nucleotide triphosphate hydrolases"/>
    <property type="match status" value="1"/>
</dbReference>
<dbReference type="Gene3D" id="3.40.50.2300">
    <property type="match status" value="1"/>
</dbReference>
<comment type="caution">
    <text evidence="9">The sequence shown here is derived from an EMBL/GenBank/DDBJ whole genome shotgun (WGS) entry which is preliminary data.</text>
</comment>
<organism evidence="9 10">
    <name type="scientific">Burkholderia gladioli</name>
    <name type="common">Pseudomonas marginata</name>
    <name type="synonym">Phytomonas marginata</name>
    <dbReference type="NCBI Taxonomy" id="28095"/>
    <lineage>
        <taxon>Bacteria</taxon>
        <taxon>Pseudomonadati</taxon>
        <taxon>Pseudomonadota</taxon>
        <taxon>Betaproteobacteria</taxon>
        <taxon>Burkholderiales</taxon>
        <taxon>Burkholderiaceae</taxon>
        <taxon>Burkholderia</taxon>
    </lineage>
</organism>
<dbReference type="Pfam" id="PF02954">
    <property type="entry name" value="HTH_8"/>
    <property type="match status" value="1"/>
</dbReference>
<keyword evidence="5" id="KW-0804">Transcription</keyword>
<dbReference type="InterPro" id="IPR009057">
    <property type="entry name" value="Homeodomain-like_sf"/>
</dbReference>
<dbReference type="GO" id="GO:0000160">
    <property type="term" value="P:phosphorelay signal transduction system"/>
    <property type="evidence" value="ECO:0007669"/>
    <property type="project" value="InterPro"/>
</dbReference>
<dbReference type="InterPro" id="IPR001789">
    <property type="entry name" value="Sig_transdc_resp-reg_receiver"/>
</dbReference>
<dbReference type="InterPro" id="IPR003593">
    <property type="entry name" value="AAA+_ATPase"/>
</dbReference>
<accession>A0A2A7SB39</accession>
<dbReference type="Proteomes" id="UP000220629">
    <property type="component" value="Unassembled WGS sequence"/>
</dbReference>
<dbReference type="PROSITE" id="PS50045">
    <property type="entry name" value="SIGMA54_INTERACT_4"/>
    <property type="match status" value="1"/>
</dbReference>
<dbReference type="InterPro" id="IPR027417">
    <property type="entry name" value="P-loop_NTPase"/>
</dbReference>
<evidence type="ECO:0000256" key="1">
    <source>
        <dbReference type="ARBA" id="ARBA00022741"/>
    </source>
</evidence>
<dbReference type="GO" id="GO:0043565">
    <property type="term" value="F:sequence-specific DNA binding"/>
    <property type="evidence" value="ECO:0007669"/>
    <property type="project" value="InterPro"/>
</dbReference>
<evidence type="ECO:0000259" key="8">
    <source>
        <dbReference type="PROSITE" id="PS50110"/>
    </source>
</evidence>
<feature type="domain" description="Sigma-54 factor interaction" evidence="7">
    <location>
        <begin position="141"/>
        <end position="369"/>
    </location>
</feature>
<dbReference type="SUPFAM" id="SSF52540">
    <property type="entry name" value="P-loop containing nucleoside triphosphate hydrolases"/>
    <property type="match status" value="1"/>
</dbReference>
<dbReference type="PROSITE" id="PS00688">
    <property type="entry name" value="SIGMA54_INTERACT_3"/>
    <property type="match status" value="1"/>
</dbReference>
<dbReference type="InterPro" id="IPR025943">
    <property type="entry name" value="Sigma_54_int_dom_ATP-bd_2"/>
</dbReference>
<dbReference type="InterPro" id="IPR002078">
    <property type="entry name" value="Sigma_54_int"/>
</dbReference>
<dbReference type="EMBL" id="PDDY01000001">
    <property type="protein sequence ID" value="PEH40791.1"/>
    <property type="molecule type" value="Genomic_DNA"/>
</dbReference>
<dbReference type="PROSITE" id="PS00676">
    <property type="entry name" value="SIGMA54_INTERACT_2"/>
    <property type="match status" value="1"/>
</dbReference>
<dbReference type="CDD" id="cd00009">
    <property type="entry name" value="AAA"/>
    <property type="match status" value="1"/>
</dbReference>
<evidence type="ECO:0000256" key="3">
    <source>
        <dbReference type="ARBA" id="ARBA00023015"/>
    </source>
</evidence>
<dbReference type="InterPro" id="IPR025944">
    <property type="entry name" value="Sigma_54_int_dom_CS"/>
</dbReference>
<dbReference type="Gene3D" id="1.10.8.60">
    <property type="match status" value="1"/>
</dbReference>
<dbReference type="InterPro" id="IPR002197">
    <property type="entry name" value="HTH_Fis"/>
</dbReference>
<dbReference type="Pfam" id="PF00072">
    <property type="entry name" value="Response_reg"/>
    <property type="match status" value="1"/>
</dbReference>
<dbReference type="SMART" id="SM00382">
    <property type="entry name" value="AAA"/>
    <property type="match status" value="1"/>
</dbReference>
<evidence type="ECO:0000256" key="2">
    <source>
        <dbReference type="ARBA" id="ARBA00022840"/>
    </source>
</evidence>
<protein>
    <submittedName>
        <fullName evidence="9">Sigma-54-dependent Fis family transcriptional regulator</fullName>
    </submittedName>
</protein>
<dbReference type="Gene3D" id="1.10.10.60">
    <property type="entry name" value="Homeodomain-like"/>
    <property type="match status" value="1"/>
</dbReference>
<gene>
    <name evidence="9" type="ORF">CRM94_00610</name>
</gene>
<evidence type="ECO:0000256" key="5">
    <source>
        <dbReference type="ARBA" id="ARBA00023163"/>
    </source>
</evidence>